<dbReference type="AlphaFoldDB" id="A0A6A0AG55"/>
<dbReference type="Proteomes" id="UP000485058">
    <property type="component" value="Unassembled WGS sequence"/>
</dbReference>
<feature type="non-terminal residue" evidence="1">
    <location>
        <position position="28"/>
    </location>
</feature>
<comment type="caution">
    <text evidence="1">The sequence shown here is derived from an EMBL/GenBank/DDBJ whole genome shotgun (WGS) entry which is preliminary data.</text>
</comment>
<reference evidence="1 2" key="1">
    <citation type="submission" date="2020-02" db="EMBL/GenBank/DDBJ databases">
        <title>Draft genome sequence of Haematococcus lacustris strain NIES-144.</title>
        <authorList>
            <person name="Morimoto D."/>
            <person name="Nakagawa S."/>
            <person name="Yoshida T."/>
            <person name="Sawayama S."/>
        </authorList>
    </citation>
    <scope>NUCLEOTIDE SEQUENCE [LARGE SCALE GENOMIC DNA]</scope>
    <source>
        <strain evidence="1 2">NIES-144</strain>
    </source>
</reference>
<gene>
    <name evidence="1" type="ORF">HaLaN_29973</name>
</gene>
<dbReference type="EMBL" id="BLLF01005298">
    <property type="protein sequence ID" value="GFH31024.1"/>
    <property type="molecule type" value="Genomic_DNA"/>
</dbReference>
<accession>A0A6A0AG55</accession>
<name>A0A6A0AG55_HAELA</name>
<protein>
    <submittedName>
        <fullName evidence="1">Uncharacterized protein</fullName>
    </submittedName>
</protein>
<proteinExistence type="predicted"/>
<evidence type="ECO:0000313" key="2">
    <source>
        <dbReference type="Proteomes" id="UP000485058"/>
    </source>
</evidence>
<keyword evidence="2" id="KW-1185">Reference proteome</keyword>
<organism evidence="1 2">
    <name type="scientific">Haematococcus lacustris</name>
    <name type="common">Green alga</name>
    <name type="synonym">Haematococcus pluvialis</name>
    <dbReference type="NCBI Taxonomy" id="44745"/>
    <lineage>
        <taxon>Eukaryota</taxon>
        <taxon>Viridiplantae</taxon>
        <taxon>Chlorophyta</taxon>
        <taxon>core chlorophytes</taxon>
        <taxon>Chlorophyceae</taxon>
        <taxon>CS clade</taxon>
        <taxon>Chlamydomonadales</taxon>
        <taxon>Haematococcaceae</taxon>
        <taxon>Haematococcus</taxon>
    </lineage>
</organism>
<sequence length="28" mass="3038">LWLLQQLAAASTSRKREAPAANKSRAAK</sequence>
<evidence type="ECO:0000313" key="1">
    <source>
        <dbReference type="EMBL" id="GFH31024.1"/>
    </source>
</evidence>
<feature type="non-terminal residue" evidence="1">
    <location>
        <position position="1"/>
    </location>
</feature>